<keyword evidence="3" id="KW-1185">Reference proteome</keyword>
<proteinExistence type="predicted"/>
<comment type="caution">
    <text evidence="2">The sequence shown here is derived from an EMBL/GenBank/DDBJ whole genome shotgun (WGS) entry which is preliminary data.</text>
</comment>
<protein>
    <submittedName>
        <fullName evidence="2">Uncharacterized protein</fullName>
    </submittedName>
</protein>
<sequence length="48" mass="5484">MLIEKRQDSVLRINEKQAILSINYEAKNTLRPGDKSVIHQSALDICCK</sequence>
<dbReference type="Proteomes" id="UP000541583">
    <property type="component" value="Unassembled WGS sequence"/>
</dbReference>
<dbReference type="EMBL" id="JACHCA010000001">
    <property type="protein sequence ID" value="MBB6125904.1"/>
    <property type="molecule type" value="Genomic_DNA"/>
</dbReference>
<evidence type="ECO:0000313" key="4">
    <source>
        <dbReference type="Proteomes" id="UP000548326"/>
    </source>
</evidence>
<dbReference type="AlphaFoldDB" id="A0A1N6NB48"/>
<evidence type="ECO:0000313" key="3">
    <source>
        <dbReference type="Proteomes" id="UP000541583"/>
    </source>
</evidence>
<gene>
    <name evidence="2" type="ORF">HDF22_000005</name>
    <name evidence="1" type="ORF">HDF23_000754</name>
</gene>
<name>A0A1N6NB48_9SPHI</name>
<dbReference type="Proteomes" id="UP000548326">
    <property type="component" value="Unassembled WGS sequence"/>
</dbReference>
<accession>A0A1N6NB48</accession>
<reference evidence="3 4" key="1">
    <citation type="submission" date="2020-08" db="EMBL/GenBank/DDBJ databases">
        <title>Genomic Encyclopedia of Type Strains, Phase IV (KMG-V): Genome sequencing to study the core and pangenomes of soil and plant-associated prokaryotes.</title>
        <authorList>
            <person name="Whitman W."/>
        </authorList>
    </citation>
    <scope>NUCLEOTIDE SEQUENCE [LARGE SCALE GENOMIC DNA]</scope>
    <source>
        <strain evidence="1 3">ANJLi2</strain>
        <strain evidence="2 4">MP601</strain>
    </source>
</reference>
<evidence type="ECO:0000313" key="1">
    <source>
        <dbReference type="EMBL" id="MBB6108024.1"/>
    </source>
</evidence>
<evidence type="ECO:0000313" key="2">
    <source>
        <dbReference type="EMBL" id="MBB6125904.1"/>
    </source>
</evidence>
<organism evidence="2 4">
    <name type="scientific">Mucilaginibacter lappiensis</name>
    <dbReference type="NCBI Taxonomy" id="354630"/>
    <lineage>
        <taxon>Bacteria</taxon>
        <taxon>Pseudomonadati</taxon>
        <taxon>Bacteroidota</taxon>
        <taxon>Sphingobacteriia</taxon>
        <taxon>Sphingobacteriales</taxon>
        <taxon>Sphingobacteriaceae</taxon>
        <taxon>Mucilaginibacter</taxon>
    </lineage>
</organism>
<dbReference type="EMBL" id="JACHCB010000001">
    <property type="protein sequence ID" value="MBB6108024.1"/>
    <property type="molecule type" value="Genomic_DNA"/>
</dbReference>